<dbReference type="Pfam" id="PF02518">
    <property type="entry name" value="HATPase_c"/>
    <property type="match status" value="1"/>
</dbReference>
<dbReference type="EMBL" id="JACHDB010000001">
    <property type="protein sequence ID" value="MBB5435047.1"/>
    <property type="molecule type" value="Genomic_DNA"/>
</dbReference>
<keyword evidence="9" id="KW-0472">Membrane</keyword>
<evidence type="ECO:0000313" key="13">
    <source>
        <dbReference type="Proteomes" id="UP000572635"/>
    </source>
</evidence>
<keyword evidence="3" id="KW-0597">Phosphoprotein</keyword>
<name>A0A7W8QR31_9ACTN</name>
<gene>
    <name evidence="12" type="ORF">HDA36_005131</name>
</gene>
<evidence type="ECO:0000256" key="8">
    <source>
        <dbReference type="ARBA" id="ARBA00023012"/>
    </source>
</evidence>
<keyword evidence="9" id="KW-0812">Transmembrane</keyword>
<evidence type="ECO:0000256" key="7">
    <source>
        <dbReference type="ARBA" id="ARBA00022840"/>
    </source>
</evidence>
<evidence type="ECO:0000259" key="11">
    <source>
        <dbReference type="Pfam" id="PF07730"/>
    </source>
</evidence>
<keyword evidence="8" id="KW-0902">Two-component regulatory system</keyword>
<accession>A0A7W8QR31</accession>
<evidence type="ECO:0000256" key="9">
    <source>
        <dbReference type="SAM" id="Phobius"/>
    </source>
</evidence>
<dbReference type="InterPro" id="IPR011712">
    <property type="entry name" value="Sig_transdc_His_kin_sub3_dim/P"/>
</dbReference>
<evidence type="ECO:0000256" key="3">
    <source>
        <dbReference type="ARBA" id="ARBA00022553"/>
    </source>
</evidence>
<evidence type="ECO:0000256" key="2">
    <source>
        <dbReference type="ARBA" id="ARBA00012438"/>
    </source>
</evidence>
<dbReference type="EC" id="2.7.13.3" evidence="2"/>
<comment type="catalytic activity">
    <reaction evidence="1">
        <text>ATP + protein L-histidine = ADP + protein N-phospho-L-histidine.</text>
        <dbReference type="EC" id="2.7.13.3"/>
    </reaction>
</comment>
<dbReference type="PANTHER" id="PTHR24421">
    <property type="entry name" value="NITRATE/NITRITE SENSOR PROTEIN NARX-RELATED"/>
    <property type="match status" value="1"/>
</dbReference>
<feature type="transmembrane region" description="Helical" evidence="9">
    <location>
        <begin position="113"/>
        <end position="135"/>
    </location>
</feature>
<keyword evidence="5" id="KW-0547">Nucleotide-binding</keyword>
<dbReference type="Gene3D" id="3.30.565.10">
    <property type="entry name" value="Histidine kinase-like ATPase, C-terminal domain"/>
    <property type="match status" value="1"/>
</dbReference>
<dbReference type="GO" id="GO:0000155">
    <property type="term" value="F:phosphorelay sensor kinase activity"/>
    <property type="evidence" value="ECO:0007669"/>
    <property type="project" value="InterPro"/>
</dbReference>
<dbReference type="CDD" id="cd16917">
    <property type="entry name" value="HATPase_UhpB-NarQ-NarX-like"/>
    <property type="match status" value="1"/>
</dbReference>
<keyword evidence="9" id="KW-1133">Transmembrane helix</keyword>
<feature type="domain" description="Histidine kinase/HSP90-like ATPase" evidence="10">
    <location>
        <begin position="332"/>
        <end position="412"/>
    </location>
</feature>
<keyword evidence="13" id="KW-1185">Reference proteome</keyword>
<feature type="domain" description="Signal transduction histidine kinase subgroup 3 dimerisation and phosphoacceptor" evidence="11">
    <location>
        <begin position="224"/>
        <end position="289"/>
    </location>
</feature>
<evidence type="ECO:0000256" key="4">
    <source>
        <dbReference type="ARBA" id="ARBA00022679"/>
    </source>
</evidence>
<dbReference type="GO" id="GO:0046983">
    <property type="term" value="F:protein dimerization activity"/>
    <property type="evidence" value="ECO:0007669"/>
    <property type="project" value="InterPro"/>
</dbReference>
<dbReference type="RefSeq" id="WP_184396388.1">
    <property type="nucleotide sequence ID" value="NZ_BAAAJD010000008.1"/>
</dbReference>
<keyword evidence="6 12" id="KW-0418">Kinase</keyword>
<dbReference type="SUPFAM" id="SSF55874">
    <property type="entry name" value="ATPase domain of HSP90 chaperone/DNA topoisomerase II/histidine kinase"/>
    <property type="match status" value="1"/>
</dbReference>
<feature type="transmembrane region" description="Helical" evidence="9">
    <location>
        <begin position="57"/>
        <end position="80"/>
    </location>
</feature>
<keyword evidence="7" id="KW-0067">ATP-binding</keyword>
<dbReference type="GO" id="GO:0005524">
    <property type="term" value="F:ATP binding"/>
    <property type="evidence" value="ECO:0007669"/>
    <property type="project" value="UniProtKB-KW"/>
</dbReference>
<evidence type="ECO:0000256" key="5">
    <source>
        <dbReference type="ARBA" id="ARBA00022741"/>
    </source>
</evidence>
<sequence>MRILRLAAAPLLSADTYTRWVYIVLGGVLFMPFLIAVLVLISLLSPWDLAPSQGPPLWQLLPGCLIAAVLGGATGLLPGVRRQQVQLTRHLVGGPLAEEPPAPATGWPSRARAACWLALHFLIGIFAALATMVLLTDAASLALSPLVRDPSLSAGRLVLLPSGTGSLLGTRWADPLLGAALVLALIYGAALIGAAAARAAPRFLGASAADRLAALQSRADDLSERNRLAAELHDSIGHALSVVALQAGAAARVLDRDPEFARTALDAIAEQARTATAELDHVLGLLREERRGRAPQRTLADLPHLAEAARSAGTGLEYTADGPIGDVPPVVSRELYRICQEGVTNALRHGAQGGRVRIRVSADAGSVRVTVANPVAPGRRAARRRGGRGLVGMAERVRLLGGELRYGADGGTWLLEAEIPGKGER</sequence>
<evidence type="ECO:0000256" key="1">
    <source>
        <dbReference type="ARBA" id="ARBA00000085"/>
    </source>
</evidence>
<evidence type="ECO:0000256" key="6">
    <source>
        <dbReference type="ARBA" id="ARBA00022777"/>
    </source>
</evidence>
<proteinExistence type="predicted"/>
<dbReference type="Gene3D" id="1.20.5.1930">
    <property type="match status" value="1"/>
</dbReference>
<comment type="caution">
    <text evidence="12">The sequence shown here is derived from an EMBL/GenBank/DDBJ whole genome shotgun (WGS) entry which is preliminary data.</text>
</comment>
<evidence type="ECO:0000259" key="10">
    <source>
        <dbReference type="Pfam" id="PF02518"/>
    </source>
</evidence>
<dbReference type="Proteomes" id="UP000572635">
    <property type="component" value="Unassembled WGS sequence"/>
</dbReference>
<dbReference type="AlphaFoldDB" id="A0A7W8QR31"/>
<dbReference type="InterPro" id="IPR036890">
    <property type="entry name" value="HATPase_C_sf"/>
</dbReference>
<dbReference type="Pfam" id="PF07730">
    <property type="entry name" value="HisKA_3"/>
    <property type="match status" value="1"/>
</dbReference>
<feature type="transmembrane region" description="Helical" evidence="9">
    <location>
        <begin position="176"/>
        <end position="197"/>
    </location>
</feature>
<evidence type="ECO:0000313" key="12">
    <source>
        <dbReference type="EMBL" id="MBB5435047.1"/>
    </source>
</evidence>
<feature type="transmembrane region" description="Helical" evidence="9">
    <location>
        <begin position="20"/>
        <end position="45"/>
    </location>
</feature>
<protein>
    <recommendedName>
        <fullName evidence="2">histidine kinase</fullName>
        <ecNumber evidence="2">2.7.13.3</ecNumber>
    </recommendedName>
</protein>
<dbReference type="PANTHER" id="PTHR24421:SF10">
    <property type="entry name" value="NITRATE_NITRITE SENSOR PROTEIN NARQ"/>
    <property type="match status" value="1"/>
</dbReference>
<reference evidence="12 13" key="1">
    <citation type="submission" date="2020-08" db="EMBL/GenBank/DDBJ databases">
        <title>Sequencing the genomes of 1000 actinobacteria strains.</title>
        <authorList>
            <person name="Klenk H.-P."/>
        </authorList>
    </citation>
    <scope>NUCLEOTIDE SEQUENCE [LARGE SCALE GENOMIC DNA]</scope>
    <source>
        <strain evidence="12 13">DSM 44551</strain>
    </source>
</reference>
<dbReference type="GO" id="GO:0016020">
    <property type="term" value="C:membrane"/>
    <property type="evidence" value="ECO:0007669"/>
    <property type="project" value="InterPro"/>
</dbReference>
<dbReference type="InterPro" id="IPR003594">
    <property type="entry name" value="HATPase_dom"/>
</dbReference>
<keyword evidence="4" id="KW-0808">Transferase</keyword>
<dbReference type="InterPro" id="IPR050482">
    <property type="entry name" value="Sensor_HK_TwoCompSys"/>
</dbReference>
<organism evidence="12 13">
    <name type="scientific">Nocardiopsis composta</name>
    <dbReference type="NCBI Taxonomy" id="157465"/>
    <lineage>
        <taxon>Bacteria</taxon>
        <taxon>Bacillati</taxon>
        <taxon>Actinomycetota</taxon>
        <taxon>Actinomycetes</taxon>
        <taxon>Streptosporangiales</taxon>
        <taxon>Nocardiopsidaceae</taxon>
        <taxon>Nocardiopsis</taxon>
    </lineage>
</organism>